<dbReference type="Gene3D" id="3.80.10.10">
    <property type="entry name" value="Ribonuclease Inhibitor"/>
    <property type="match status" value="1"/>
</dbReference>
<dbReference type="GO" id="GO:0000796">
    <property type="term" value="C:condensin complex"/>
    <property type="evidence" value="ECO:0007669"/>
    <property type="project" value="TreeGrafter"/>
</dbReference>
<protein>
    <submittedName>
        <fullName evidence="3">Copper amine oxidase-like protein</fullName>
    </submittedName>
</protein>
<keyword evidence="4" id="KW-1185">Reference proteome</keyword>
<dbReference type="InterPro" id="IPR012854">
    <property type="entry name" value="Cu_amine_oxidase-like_N"/>
</dbReference>
<dbReference type="InterPro" id="IPR036582">
    <property type="entry name" value="Mao_N_sf"/>
</dbReference>
<dbReference type="GO" id="GO:0003682">
    <property type="term" value="F:chromatin binding"/>
    <property type="evidence" value="ECO:0007669"/>
    <property type="project" value="TreeGrafter"/>
</dbReference>
<dbReference type="Pfam" id="PF07833">
    <property type="entry name" value="Cu_amine_oxidN1"/>
    <property type="match status" value="1"/>
</dbReference>
<evidence type="ECO:0000256" key="1">
    <source>
        <dbReference type="SAM" id="MobiDB-lite"/>
    </source>
</evidence>
<organism evidence="3 4">
    <name type="scientific">Ezakiella coagulans</name>
    <dbReference type="NCBI Taxonomy" id="46507"/>
    <lineage>
        <taxon>Bacteria</taxon>
        <taxon>Bacillati</taxon>
        <taxon>Bacillota</taxon>
        <taxon>Tissierellia</taxon>
        <taxon>Ezakiella</taxon>
    </lineage>
</organism>
<evidence type="ECO:0000313" key="3">
    <source>
        <dbReference type="EMBL" id="PVY95126.1"/>
    </source>
</evidence>
<dbReference type="Gene3D" id="1.20.5.300">
    <property type="match status" value="1"/>
</dbReference>
<feature type="domain" description="Copper amine oxidase-like N-terminal" evidence="2">
    <location>
        <begin position="657"/>
        <end position="756"/>
    </location>
</feature>
<dbReference type="RefSeq" id="WP_116479662.1">
    <property type="nucleotide sequence ID" value="NZ_QEKV01000002.1"/>
</dbReference>
<dbReference type="InterPro" id="IPR026906">
    <property type="entry name" value="LRR_5"/>
</dbReference>
<evidence type="ECO:0000259" key="2">
    <source>
        <dbReference type="Pfam" id="PF07833"/>
    </source>
</evidence>
<dbReference type="Gene3D" id="3.30.457.10">
    <property type="entry name" value="Copper amine oxidase-like, N-terminal domain"/>
    <property type="match status" value="1"/>
</dbReference>
<proteinExistence type="predicted"/>
<dbReference type="PANTHER" id="PTHR43941">
    <property type="entry name" value="STRUCTURAL MAINTENANCE OF CHROMOSOMES PROTEIN 2"/>
    <property type="match status" value="1"/>
</dbReference>
<dbReference type="EMBL" id="QEKV01000002">
    <property type="protein sequence ID" value="PVY95126.1"/>
    <property type="molecule type" value="Genomic_DNA"/>
</dbReference>
<dbReference type="GO" id="GO:0000793">
    <property type="term" value="C:condensed chromosome"/>
    <property type="evidence" value="ECO:0007669"/>
    <property type="project" value="TreeGrafter"/>
</dbReference>
<accession>A0A2U1E5A5</accession>
<dbReference type="PANTHER" id="PTHR43941:SF1">
    <property type="entry name" value="STRUCTURAL MAINTENANCE OF CHROMOSOMES PROTEIN 2"/>
    <property type="match status" value="1"/>
</dbReference>
<reference evidence="3 4" key="1">
    <citation type="submission" date="2018-04" db="EMBL/GenBank/DDBJ databases">
        <title>Genomic Encyclopedia of Type Strains, Phase IV (KMG-IV): sequencing the most valuable type-strain genomes for metagenomic binning, comparative biology and taxonomic classification.</title>
        <authorList>
            <person name="Goeker M."/>
        </authorList>
    </citation>
    <scope>NUCLEOTIDE SEQUENCE [LARGE SCALE GENOMIC DNA]</scope>
    <source>
        <strain evidence="3 4">DSM 20705</strain>
    </source>
</reference>
<feature type="region of interest" description="Disordered" evidence="1">
    <location>
        <begin position="497"/>
        <end position="527"/>
    </location>
</feature>
<dbReference type="GO" id="GO:0000785">
    <property type="term" value="C:chromatin"/>
    <property type="evidence" value="ECO:0007669"/>
    <property type="project" value="TreeGrafter"/>
</dbReference>
<dbReference type="InterPro" id="IPR032675">
    <property type="entry name" value="LRR_dom_sf"/>
</dbReference>
<dbReference type="SUPFAM" id="SSF55383">
    <property type="entry name" value="Copper amine oxidase, domain N"/>
    <property type="match status" value="1"/>
</dbReference>
<evidence type="ECO:0000313" key="4">
    <source>
        <dbReference type="Proteomes" id="UP000245793"/>
    </source>
</evidence>
<dbReference type="Gene3D" id="1.10.287.1490">
    <property type="match status" value="1"/>
</dbReference>
<dbReference type="AlphaFoldDB" id="A0A2U1E5A5"/>
<comment type="caution">
    <text evidence="3">The sequence shown here is derived from an EMBL/GenBank/DDBJ whole genome shotgun (WGS) entry which is preliminary data.</text>
</comment>
<sequence>MKKITSGILAVIMLLVSLVNIVAVSPVYASTDYKVEWTEDDFMYSSEGNIIAFSDKGLEKKEKTNVLVFPEGTKSINGNYSLSHLNDELRYKREFGRGKHWDKVIIPDSVKHLGYAAFYDASIDEVKLSNRLTYLGGLAFFNCGLREVTLPDTLVNIEHNAFERNNLQEITIPKSVKTIEQYAFSRNKLHTIKVLGNPNINSKGVFHNQDVEYRPKQNPFYENHFGFNGNQGFKSIPNGLRFENGEFVFDKNVDSVELEFDYNNDMYQGKMTIYNPNKYSIDTQTDLTGQDIDEKDNKIDDLTKNIKDLENQIKDLNDKKQEDQSKIDELKEKLESCKDNGEKLKQEKARLEEEIRDKDNKIAQLNKEIEDLKNSNNDELIAEITQLKDELKRLQDENAKLKEDYSSTKWELEAEKEKTDKNENKIKEMQEKLESLEGELAKKTKEIEDKDNKIKDLEKALDEKDTKIKDLESKKKETENSKSECCKKIEELQKAIDSLKESSENTKKELEEKIKGLEEKQKASEEEIKKLKEELDKKIEEAKKLIEEANKKAKEELEKQAKDEKDKNLNQDLSKKLDEILKLQKENKEKKEDKKSQDKKLDELLKADDKNILNQFDLNKMKEQENQQGKKQVKDEKEFAVFQVDKNFYNIIKDGKKTTVYMDVKAYIKDNRIMLPVRYAAYTLGFNVEYDDSKREAIFSNKENTALPKKTLRLNIDTGVMKDSQGNIYHSDTKPVIINGRIHASISNIAKAFNASCGDIRDEKDQSIEWDNSRKAVYVFKNIK</sequence>
<dbReference type="Proteomes" id="UP000245793">
    <property type="component" value="Unassembled WGS sequence"/>
</dbReference>
<name>A0A2U1E5A5_9FIRM</name>
<dbReference type="Pfam" id="PF13306">
    <property type="entry name" value="LRR_5"/>
    <property type="match status" value="1"/>
</dbReference>
<gene>
    <name evidence="3" type="ORF">C7381_10214</name>
</gene>